<evidence type="ECO:0000256" key="1">
    <source>
        <dbReference type="ARBA" id="ARBA00022729"/>
    </source>
</evidence>
<dbReference type="GO" id="GO:0015276">
    <property type="term" value="F:ligand-gated monoatomic ion channel activity"/>
    <property type="evidence" value="ECO:0007669"/>
    <property type="project" value="InterPro"/>
</dbReference>
<comment type="caution">
    <text evidence="5">The sequence shown here is derived from an EMBL/GenBank/DDBJ whole genome shotgun (WGS) entry which is preliminary data.</text>
</comment>
<dbReference type="RefSeq" id="WP_185137476.1">
    <property type="nucleotide sequence ID" value="NZ_JACJVR010000073.1"/>
</dbReference>
<dbReference type="GO" id="GO:0016020">
    <property type="term" value="C:membrane"/>
    <property type="evidence" value="ECO:0007669"/>
    <property type="project" value="InterPro"/>
</dbReference>
<proteinExistence type="predicted"/>
<keyword evidence="6" id="KW-1185">Reference proteome</keyword>
<evidence type="ECO:0000256" key="2">
    <source>
        <dbReference type="SAM" id="MobiDB-lite"/>
    </source>
</evidence>
<dbReference type="EMBL" id="JACJVR010000073">
    <property type="protein sequence ID" value="MBB6693425.1"/>
    <property type="molecule type" value="Genomic_DNA"/>
</dbReference>
<evidence type="ECO:0000259" key="3">
    <source>
        <dbReference type="SMART" id="SM00062"/>
    </source>
</evidence>
<dbReference type="PANTHER" id="PTHR35936:SF17">
    <property type="entry name" value="ARGININE-BINDING EXTRACELLULAR PROTEIN ARTP"/>
    <property type="match status" value="1"/>
</dbReference>
<dbReference type="Pfam" id="PF00497">
    <property type="entry name" value="SBP_bac_3"/>
    <property type="match status" value="1"/>
</dbReference>
<dbReference type="InterPro" id="IPR001638">
    <property type="entry name" value="Solute-binding_3/MltF_N"/>
</dbReference>
<dbReference type="AlphaFoldDB" id="A0A841TYW1"/>
<feature type="domain" description="Ionotropic glutamate receptor C-terminal" evidence="4">
    <location>
        <begin position="51"/>
        <end position="276"/>
    </location>
</feature>
<dbReference type="SMART" id="SM00062">
    <property type="entry name" value="PBPb"/>
    <property type="match status" value="1"/>
</dbReference>
<feature type="region of interest" description="Disordered" evidence="2">
    <location>
        <begin position="13"/>
        <end position="45"/>
    </location>
</feature>
<evidence type="ECO:0000313" key="6">
    <source>
        <dbReference type="Proteomes" id="UP000553776"/>
    </source>
</evidence>
<dbReference type="InterPro" id="IPR001320">
    <property type="entry name" value="Iontro_rcpt_C"/>
</dbReference>
<sequence length="287" mass="31050">MLVFVLVAAGCGKKEENGAGGASPSDSASPSESASSSASASPSASEESNIVYKVATDASYAPMESMDKDKIVGFDVDFLDAVMKEAGLKYELVNTGWDPMFADLDKGDKSAYYAGISAVSITDERKQSYEFSIPYFESKNMILVKEGSPVQNALDLKGKKVAVQGATTAEDLMKGIMGDSNANLKRFDSNTLALLELENNGVDAVVADFAVVQAYVEKNPNKKFKTIADKENFTPEYYGIIFPKGKSDLKAKLDPAIEKVRASDEYKEIYKKWIGVEPDTTDLVNTK</sequence>
<dbReference type="SMART" id="SM00079">
    <property type="entry name" value="PBPe"/>
    <property type="match status" value="1"/>
</dbReference>
<evidence type="ECO:0000313" key="5">
    <source>
        <dbReference type="EMBL" id="MBB6693425.1"/>
    </source>
</evidence>
<reference evidence="5 6" key="1">
    <citation type="submission" date="2020-08" db="EMBL/GenBank/DDBJ databases">
        <title>Cohnella phylogeny.</title>
        <authorList>
            <person name="Dunlap C."/>
        </authorList>
    </citation>
    <scope>NUCLEOTIDE SEQUENCE [LARGE SCALE GENOMIC DNA]</scope>
    <source>
        <strain evidence="5 6">DSM 25239</strain>
    </source>
</reference>
<dbReference type="SUPFAM" id="SSF53850">
    <property type="entry name" value="Periplasmic binding protein-like II"/>
    <property type="match status" value="1"/>
</dbReference>
<name>A0A841TYW1_9BACL</name>
<keyword evidence="1" id="KW-0732">Signal</keyword>
<gene>
    <name evidence="5" type="ORF">H7B90_18710</name>
</gene>
<feature type="compositionally biased region" description="Low complexity" evidence="2">
    <location>
        <begin position="22"/>
        <end position="45"/>
    </location>
</feature>
<organism evidence="5 6">
    <name type="scientific">Cohnella xylanilytica</name>
    <dbReference type="NCBI Taxonomy" id="557555"/>
    <lineage>
        <taxon>Bacteria</taxon>
        <taxon>Bacillati</taxon>
        <taxon>Bacillota</taxon>
        <taxon>Bacilli</taxon>
        <taxon>Bacillales</taxon>
        <taxon>Paenibacillaceae</taxon>
        <taxon>Cohnella</taxon>
    </lineage>
</organism>
<dbReference type="Proteomes" id="UP000553776">
    <property type="component" value="Unassembled WGS sequence"/>
</dbReference>
<feature type="domain" description="Solute-binding protein family 3/N-terminal" evidence="3">
    <location>
        <begin position="51"/>
        <end position="277"/>
    </location>
</feature>
<accession>A0A841TYW1</accession>
<dbReference type="Gene3D" id="3.40.190.10">
    <property type="entry name" value="Periplasmic binding protein-like II"/>
    <property type="match status" value="2"/>
</dbReference>
<evidence type="ECO:0000259" key="4">
    <source>
        <dbReference type="SMART" id="SM00079"/>
    </source>
</evidence>
<protein>
    <submittedName>
        <fullName evidence="5">Basic amino acid ABC transporter substrate-binding protein</fullName>
    </submittedName>
</protein>
<dbReference type="PANTHER" id="PTHR35936">
    <property type="entry name" value="MEMBRANE-BOUND LYTIC MUREIN TRANSGLYCOSYLASE F"/>
    <property type="match status" value="1"/>
</dbReference>
<dbReference type="CDD" id="cd13624">
    <property type="entry name" value="PBP2_Arg_Lys_His"/>
    <property type="match status" value="1"/>
</dbReference>